<evidence type="ECO:0000256" key="5">
    <source>
        <dbReference type="ARBA" id="ARBA00022691"/>
    </source>
</evidence>
<dbReference type="Pfam" id="PF02527">
    <property type="entry name" value="GidB"/>
    <property type="match status" value="1"/>
</dbReference>
<dbReference type="PIRSF" id="PIRSF003078">
    <property type="entry name" value="GidB"/>
    <property type="match status" value="1"/>
</dbReference>
<dbReference type="GO" id="GO:0032259">
    <property type="term" value="P:methylation"/>
    <property type="evidence" value="ECO:0007669"/>
    <property type="project" value="UniProtKB-KW"/>
</dbReference>
<dbReference type="EMBL" id="JBFBVU010000024">
    <property type="protein sequence ID" value="MEV8468207.1"/>
    <property type="molecule type" value="Genomic_DNA"/>
</dbReference>
<keyword evidence="3 6" id="KW-0489">Methyltransferase</keyword>
<dbReference type="RefSeq" id="WP_366194160.1">
    <property type="nucleotide sequence ID" value="NZ_JBFBVU010000024.1"/>
</dbReference>
<proteinExistence type="inferred from homology"/>
<reference evidence="7 8" key="1">
    <citation type="submission" date="2024-07" db="EMBL/GenBank/DDBJ databases">
        <authorList>
            <person name="Kang M."/>
        </authorList>
    </citation>
    <scope>NUCLEOTIDE SEQUENCE [LARGE SCALE GENOMIC DNA]</scope>
    <source>
        <strain evidence="7 8">DFM31</strain>
    </source>
</reference>
<sequence>MTHSLAGLDVSRETLEKLSIYADLVRKWTRKINLVSQKSLDQLWDRHIVDSAQVYAAVTPKGGSWVDLGSGGGFPGAVVAILAQELARDVTLTCIESDQRKAAFLRTVSRETSTPFSVLDARIEAVPPQNAQYLSARALAPLAELLGFAERHLAPKGTAIFPKGARHAEELSEARKHWQFEVQEITSLTDAQAVLFKIGAPRRV</sequence>
<name>A0ABV3L9F9_9RHOB</name>
<organism evidence="7 8">
    <name type="scientific">Meridianimarinicoccus marinus</name>
    <dbReference type="NCBI Taxonomy" id="3231483"/>
    <lineage>
        <taxon>Bacteria</taxon>
        <taxon>Pseudomonadati</taxon>
        <taxon>Pseudomonadota</taxon>
        <taxon>Alphaproteobacteria</taxon>
        <taxon>Rhodobacterales</taxon>
        <taxon>Paracoccaceae</taxon>
        <taxon>Meridianimarinicoccus</taxon>
    </lineage>
</organism>
<dbReference type="PANTHER" id="PTHR31760:SF0">
    <property type="entry name" value="S-ADENOSYL-L-METHIONINE-DEPENDENT METHYLTRANSFERASES SUPERFAMILY PROTEIN"/>
    <property type="match status" value="1"/>
</dbReference>
<dbReference type="InterPro" id="IPR003682">
    <property type="entry name" value="rRNA_ssu_MeTfrase_G"/>
</dbReference>
<evidence type="ECO:0000256" key="3">
    <source>
        <dbReference type="ARBA" id="ARBA00022603"/>
    </source>
</evidence>
<accession>A0ABV3L9F9</accession>
<feature type="binding site" evidence="6">
    <location>
        <position position="137"/>
    </location>
    <ligand>
        <name>S-adenosyl-L-methionine</name>
        <dbReference type="ChEBI" id="CHEBI:59789"/>
    </ligand>
</feature>
<dbReference type="NCBIfam" id="TIGR00138">
    <property type="entry name" value="rsmG_gidB"/>
    <property type="match status" value="1"/>
</dbReference>
<dbReference type="SUPFAM" id="SSF53335">
    <property type="entry name" value="S-adenosyl-L-methionine-dependent methyltransferases"/>
    <property type="match status" value="1"/>
</dbReference>
<dbReference type="GO" id="GO:0008168">
    <property type="term" value="F:methyltransferase activity"/>
    <property type="evidence" value="ECO:0007669"/>
    <property type="project" value="UniProtKB-KW"/>
</dbReference>
<dbReference type="EC" id="2.1.1.170" evidence="6"/>
<feature type="binding site" evidence="6">
    <location>
        <begin position="123"/>
        <end position="124"/>
    </location>
    <ligand>
        <name>S-adenosyl-L-methionine</name>
        <dbReference type="ChEBI" id="CHEBI:59789"/>
    </ligand>
</feature>
<dbReference type="PANTHER" id="PTHR31760">
    <property type="entry name" value="S-ADENOSYL-L-METHIONINE-DEPENDENT METHYLTRANSFERASES SUPERFAMILY PROTEIN"/>
    <property type="match status" value="1"/>
</dbReference>
<keyword evidence="4 6" id="KW-0808">Transferase</keyword>
<comment type="caution">
    <text evidence="7">The sequence shown here is derived from an EMBL/GenBank/DDBJ whole genome shotgun (WGS) entry which is preliminary data.</text>
</comment>
<comment type="catalytic activity">
    <reaction evidence="6">
        <text>guanosine(527) in 16S rRNA + S-adenosyl-L-methionine = N(7)-methylguanosine(527) in 16S rRNA + S-adenosyl-L-homocysteine</text>
        <dbReference type="Rhea" id="RHEA:42732"/>
        <dbReference type="Rhea" id="RHEA-COMP:10209"/>
        <dbReference type="Rhea" id="RHEA-COMP:10210"/>
        <dbReference type="ChEBI" id="CHEBI:57856"/>
        <dbReference type="ChEBI" id="CHEBI:59789"/>
        <dbReference type="ChEBI" id="CHEBI:74269"/>
        <dbReference type="ChEBI" id="CHEBI:74480"/>
        <dbReference type="EC" id="2.1.1.170"/>
    </reaction>
</comment>
<dbReference type="Gene3D" id="3.40.50.150">
    <property type="entry name" value="Vaccinia Virus protein VP39"/>
    <property type="match status" value="1"/>
</dbReference>
<feature type="binding site" evidence="6">
    <location>
        <position position="69"/>
    </location>
    <ligand>
        <name>S-adenosyl-L-methionine</name>
        <dbReference type="ChEBI" id="CHEBI:59789"/>
    </ligand>
</feature>
<keyword evidence="8" id="KW-1185">Reference proteome</keyword>
<evidence type="ECO:0000256" key="6">
    <source>
        <dbReference type="HAMAP-Rule" id="MF_00074"/>
    </source>
</evidence>
<dbReference type="Proteomes" id="UP001553161">
    <property type="component" value="Unassembled WGS sequence"/>
</dbReference>
<comment type="caution">
    <text evidence="6">Lacks conserved residue(s) required for the propagation of feature annotation.</text>
</comment>
<gene>
    <name evidence="6 7" type="primary">rsmG</name>
    <name evidence="7" type="ORF">AB0T83_15640</name>
</gene>
<dbReference type="InterPro" id="IPR029063">
    <property type="entry name" value="SAM-dependent_MTases_sf"/>
</dbReference>
<protein>
    <recommendedName>
        <fullName evidence="6">Ribosomal RNA small subunit methyltransferase G</fullName>
        <ecNumber evidence="6">2.1.1.170</ecNumber>
    </recommendedName>
    <alternativeName>
        <fullName evidence="6">16S rRNA 7-methylguanosine methyltransferase</fullName>
        <shortName evidence="6">16S rRNA m7G methyltransferase</shortName>
    </alternativeName>
</protein>
<comment type="subcellular location">
    <subcellularLocation>
        <location evidence="6">Cytoplasm</location>
    </subcellularLocation>
</comment>
<comment type="function">
    <text evidence="6">Specifically methylates the N7 position of guanine in position 527 of 16S rRNA.</text>
</comment>
<comment type="similarity">
    <text evidence="6">Belongs to the methyltransferase superfamily. RNA methyltransferase RsmG family.</text>
</comment>
<dbReference type="HAMAP" id="MF_00074">
    <property type="entry name" value="16SrRNA_methyltr_G"/>
    <property type="match status" value="1"/>
</dbReference>
<evidence type="ECO:0000256" key="1">
    <source>
        <dbReference type="ARBA" id="ARBA00022490"/>
    </source>
</evidence>
<evidence type="ECO:0000256" key="4">
    <source>
        <dbReference type="ARBA" id="ARBA00022679"/>
    </source>
</evidence>
<evidence type="ECO:0000313" key="8">
    <source>
        <dbReference type="Proteomes" id="UP001553161"/>
    </source>
</evidence>
<keyword evidence="1 6" id="KW-0963">Cytoplasm</keyword>
<evidence type="ECO:0000313" key="7">
    <source>
        <dbReference type="EMBL" id="MEV8468207.1"/>
    </source>
</evidence>
<feature type="binding site" evidence="6">
    <location>
        <position position="74"/>
    </location>
    <ligand>
        <name>S-adenosyl-L-methionine</name>
        <dbReference type="ChEBI" id="CHEBI:59789"/>
    </ligand>
</feature>
<keyword evidence="5 6" id="KW-0949">S-adenosyl-L-methionine</keyword>
<keyword evidence="2 6" id="KW-0698">rRNA processing</keyword>
<evidence type="ECO:0000256" key="2">
    <source>
        <dbReference type="ARBA" id="ARBA00022552"/>
    </source>
</evidence>